<reference evidence="5" key="1">
    <citation type="submission" date="2023-06" db="EMBL/GenBank/DDBJ databases">
        <title>Identification of two novel mycobacterium reveal diversities and complexities of Mycobacterium gordonae clade.</title>
        <authorList>
            <person name="Matsumoto Y."/>
            <person name="Nakamura S."/>
            <person name="Motooka D."/>
            <person name="Fukushima K."/>
        </authorList>
    </citation>
    <scope>NUCLEOTIDE SEQUENCE</scope>
    <source>
        <strain evidence="5">TY812</strain>
    </source>
</reference>
<dbReference type="Pfam" id="PF00823">
    <property type="entry name" value="PPE"/>
    <property type="match status" value="1"/>
</dbReference>
<dbReference type="AlphaFoldDB" id="A0AAJ1W6E0"/>
<dbReference type="InterPro" id="IPR000030">
    <property type="entry name" value="PPE_dom"/>
</dbReference>
<feature type="domain" description="PPE family C-terminal" evidence="4">
    <location>
        <begin position="309"/>
        <end position="385"/>
    </location>
</feature>
<evidence type="ECO:0000313" key="5">
    <source>
        <dbReference type="EMBL" id="MDP7739321.1"/>
    </source>
</evidence>
<dbReference type="InterPro" id="IPR038332">
    <property type="entry name" value="PPE_sf"/>
</dbReference>
<gene>
    <name evidence="5" type="ORF">QXL92_31805</name>
</gene>
<feature type="region of interest" description="Disordered" evidence="2">
    <location>
        <begin position="356"/>
        <end position="397"/>
    </location>
</feature>
<dbReference type="PANTHER" id="PTHR46766:SF1">
    <property type="entry name" value="GLUTAMINE-RICH PROTEIN 2"/>
    <property type="match status" value="1"/>
</dbReference>
<comment type="caution">
    <text evidence="5">The sequence shown here is derived from an EMBL/GenBank/DDBJ whole genome shotgun (WGS) entry which is preliminary data.</text>
</comment>
<organism evidence="5 6">
    <name type="scientific">Mycobacterium paragordonae</name>
    <dbReference type="NCBI Taxonomy" id="1389713"/>
    <lineage>
        <taxon>Bacteria</taxon>
        <taxon>Bacillati</taxon>
        <taxon>Actinomycetota</taxon>
        <taxon>Actinomycetes</taxon>
        <taxon>Mycobacteriales</taxon>
        <taxon>Mycobacteriaceae</taxon>
        <taxon>Mycobacterium</taxon>
    </lineage>
</organism>
<dbReference type="Proteomes" id="UP001229081">
    <property type="component" value="Unassembled WGS sequence"/>
</dbReference>
<comment type="similarity">
    <text evidence="1">Belongs to the mycobacterial PPE family.</text>
</comment>
<dbReference type="FunFam" id="1.20.1260.20:FF:000001">
    <property type="entry name" value="PPE family protein PPE41"/>
    <property type="match status" value="1"/>
</dbReference>
<evidence type="ECO:0000313" key="6">
    <source>
        <dbReference type="Proteomes" id="UP001229081"/>
    </source>
</evidence>
<dbReference type="Pfam" id="PF12484">
    <property type="entry name" value="PPE-SVP"/>
    <property type="match status" value="1"/>
</dbReference>
<evidence type="ECO:0000259" key="3">
    <source>
        <dbReference type="Pfam" id="PF00823"/>
    </source>
</evidence>
<dbReference type="RefSeq" id="WP_133437197.1">
    <property type="nucleotide sequence ID" value="NZ_JAUFSA010000004.1"/>
</dbReference>
<accession>A0AAJ1W6E0</accession>
<evidence type="ECO:0000259" key="4">
    <source>
        <dbReference type="Pfam" id="PF12484"/>
    </source>
</evidence>
<name>A0AAJ1W6E0_9MYCO</name>
<evidence type="ECO:0000256" key="2">
    <source>
        <dbReference type="SAM" id="MobiDB-lite"/>
    </source>
</evidence>
<sequence>MDFGIYPPEINSGRMYTGPGPGPMLAAAQAWGSVADELYATVTGFASAVAELTEGAWSGPSSAAMSAAAQRYVQWLSATAAHAEETAVQARTAAAAFEAAFAATVPPPEVAANRALLAVLVASNFLGQNTPAIAATEAVYAQMWAQDTLAMYTYAGSSAAAVVLSPFRSPQQSADPGAAANPAATVGHTGTFAGTALDPISVVPQALSAAAAPAPAETLSLLASVSSILFIAPSDISGLAVLVPTDLLTTFGDFPASAFNTLSGLIDDDTVSGWDGKASWPDTGSAPVQPFRATLPALPTGRFPAPTISATLGQAHAVGGLSVPSSWTPAAPEVRTAAFTTSLTADPSQIAAALAGQATAGPPAVGSTPNGTRATPARPAGSAAGTPAQADVDVSPAPRTVMTGVAAAIRDIARQRAEGQLSEHDYAEHKKRLLAISGGHRPLA</sequence>
<feature type="domain" description="PPE" evidence="3">
    <location>
        <begin position="2"/>
        <end position="162"/>
    </location>
</feature>
<dbReference type="SUPFAM" id="SSF140459">
    <property type="entry name" value="PE/PPE dimer-like"/>
    <property type="match status" value="1"/>
</dbReference>
<dbReference type="GO" id="GO:0052572">
    <property type="term" value="P:response to host immune response"/>
    <property type="evidence" value="ECO:0007669"/>
    <property type="project" value="TreeGrafter"/>
</dbReference>
<protein>
    <submittedName>
        <fullName evidence="5">PPE domain-containing protein</fullName>
    </submittedName>
</protein>
<evidence type="ECO:0000256" key="1">
    <source>
        <dbReference type="ARBA" id="ARBA00010652"/>
    </source>
</evidence>
<dbReference type="Gene3D" id="1.20.1260.20">
    <property type="entry name" value="PPE superfamily"/>
    <property type="match status" value="1"/>
</dbReference>
<proteinExistence type="inferred from homology"/>
<dbReference type="InterPro" id="IPR022171">
    <property type="entry name" value="PPE_C"/>
</dbReference>
<dbReference type="PANTHER" id="PTHR46766">
    <property type="entry name" value="GLUTAMINE-RICH PROTEIN 2"/>
    <property type="match status" value="1"/>
</dbReference>
<dbReference type="EMBL" id="JAUFSA010000004">
    <property type="protein sequence ID" value="MDP7739321.1"/>
    <property type="molecule type" value="Genomic_DNA"/>
</dbReference>